<keyword evidence="7" id="KW-0325">Glycoprotein</keyword>
<accession>A0ABM1YBH4</accession>
<dbReference type="Pfam" id="PF25537">
    <property type="entry name" value="DUF7921"/>
    <property type="match status" value="1"/>
</dbReference>
<dbReference type="InterPro" id="IPR037193">
    <property type="entry name" value="GDNF_alpha"/>
</dbReference>
<dbReference type="InterPro" id="IPR057681">
    <property type="entry name" value="DUF7921"/>
</dbReference>
<reference evidence="10" key="2">
    <citation type="submission" date="2025-05" db="UniProtKB">
        <authorList>
            <consortium name="EnsemblMetazoa"/>
        </authorList>
    </citation>
    <scope>IDENTIFICATION</scope>
    <source>
        <strain evidence="10">Foshan</strain>
    </source>
</reference>
<feature type="domain" description="GDNF/GAS1" evidence="9">
    <location>
        <begin position="515"/>
        <end position="596"/>
    </location>
</feature>
<organism evidence="10 11">
    <name type="scientific">Aedes albopictus</name>
    <name type="common">Asian tiger mosquito</name>
    <name type="synonym">Stegomyia albopicta</name>
    <dbReference type="NCBI Taxonomy" id="7160"/>
    <lineage>
        <taxon>Eukaryota</taxon>
        <taxon>Metazoa</taxon>
        <taxon>Ecdysozoa</taxon>
        <taxon>Arthropoda</taxon>
        <taxon>Hexapoda</taxon>
        <taxon>Insecta</taxon>
        <taxon>Pterygota</taxon>
        <taxon>Neoptera</taxon>
        <taxon>Endopterygota</taxon>
        <taxon>Diptera</taxon>
        <taxon>Nematocera</taxon>
        <taxon>Culicoidea</taxon>
        <taxon>Culicidae</taxon>
        <taxon>Culicinae</taxon>
        <taxon>Aedini</taxon>
        <taxon>Aedes</taxon>
        <taxon>Stegomyia</taxon>
    </lineage>
</organism>
<dbReference type="Pfam" id="PF25868">
    <property type="entry name" value="Fn1_3"/>
    <property type="match status" value="1"/>
</dbReference>
<evidence type="ECO:0000256" key="2">
    <source>
        <dbReference type="ARBA" id="ARBA00005961"/>
    </source>
</evidence>
<evidence type="ECO:0000259" key="9">
    <source>
        <dbReference type="SMART" id="SM00907"/>
    </source>
</evidence>
<evidence type="ECO:0000256" key="1">
    <source>
        <dbReference type="ARBA" id="ARBA00004236"/>
    </source>
</evidence>
<feature type="domain" description="GDNF/GAS1" evidence="9">
    <location>
        <begin position="213"/>
        <end position="292"/>
    </location>
</feature>
<dbReference type="InterPro" id="IPR003438">
    <property type="entry name" value="GDNF_rcpt"/>
</dbReference>
<dbReference type="PANTHER" id="PTHR10269:SF12">
    <property type="entry name" value="GLIAL CELL LINE-DERIVED NEUROTROPHIC FAMILY RECEPTOR-LIKE, ISOFORM E"/>
    <property type="match status" value="1"/>
</dbReference>
<feature type="compositionally biased region" description="Low complexity" evidence="8">
    <location>
        <begin position="624"/>
        <end position="634"/>
    </location>
</feature>
<feature type="compositionally biased region" description="Pro residues" evidence="8">
    <location>
        <begin position="635"/>
        <end position="647"/>
    </location>
</feature>
<keyword evidence="5" id="KW-0472">Membrane</keyword>
<name>A0ABM1YBH4_AEDAL</name>
<evidence type="ECO:0000256" key="6">
    <source>
        <dbReference type="ARBA" id="ARBA00023170"/>
    </source>
</evidence>
<evidence type="ECO:0000313" key="11">
    <source>
        <dbReference type="Proteomes" id="UP000069940"/>
    </source>
</evidence>
<dbReference type="GeneID" id="109400030"/>
<feature type="domain" description="GDNF/GAS1" evidence="9">
    <location>
        <begin position="411"/>
        <end position="490"/>
    </location>
</feature>
<keyword evidence="4" id="KW-0732">Signal</keyword>
<dbReference type="RefSeq" id="XP_062702283.1">
    <property type="nucleotide sequence ID" value="XM_062846299.1"/>
</dbReference>
<feature type="region of interest" description="Disordered" evidence="8">
    <location>
        <begin position="624"/>
        <end position="650"/>
    </location>
</feature>
<dbReference type="Proteomes" id="UP000069940">
    <property type="component" value="Unassembled WGS sequence"/>
</dbReference>
<feature type="region of interest" description="Disordered" evidence="8">
    <location>
        <begin position="690"/>
        <end position="728"/>
    </location>
</feature>
<dbReference type="PANTHER" id="PTHR10269">
    <property type="entry name" value="GDNF RECEPTOR ALPHA"/>
    <property type="match status" value="1"/>
</dbReference>
<dbReference type="SUPFAM" id="SSF110035">
    <property type="entry name" value="GDNF receptor-like"/>
    <property type="match status" value="4"/>
</dbReference>
<proteinExistence type="inferred from homology"/>
<evidence type="ECO:0000256" key="8">
    <source>
        <dbReference type="SAM" id="MobiDB-lite"/>
    </source>
</evidence>
<evidence type="ECO:0000256" key="5">
    <source>
        <dbReference type="ARBA" id="ARBA00023136"/>
    </source>
</evidence>
<keyword evidence="11" id="KW-1185">Reference proteome</keyword>
<reference evidence="11" key="1">
    <citation type="journal article" date="2015" name="Proc. Natl. Acad. Sci. U.S.A.">
        <title>Genome sequence of the Asian Tiger mosquito, Aedes albopictus, reveals insights into its biology, genetics, and evolution.</title>
        <authorList>
            <person name="Chen X.G."/>
            <person name="Jiang X."/>
            <person name="Gu J."/>
            <person name="Xu M."/>
            <person name="Wu Y."/>
            <person name="Deng Y."/>
            <person name="Zhang C."/>
            <person name="Bonizzoni M."/>
            <person name="Dermauw W."/>
            <person name="Vontas J."/>
            <person name="Armbruster P."/>
            <person name="Huang X."/>
            <person name="Yang Y."/>
            <person name="Zhang H."/>
            <person name="He W."/>
            <person name="Peng H."/>
            <person name="Liu Y."/>
            <person name="Wu K."/>
            <person name="Chen J."/>
            <person name="Lirakis M."/>
            <person name="Topalis P."/>
            <person name="Van Leeuwen T."/>
            <person name="Hall A.B."/>
            <person name="Jiang X."/>
            <person name="Thorpe C."/>
            <person name="Mueller R.L."/>
            <person name="Sun C."/>
            <person name="Waterhouse R.M."/>
            <person name="Yan G."/>
            <person name="Tu Z.J."/>
            <person name="Fang X."/>
            <person name="James A.A."/>
        </authorList>
    </citation>
    <scope>NUCLEOTIDE SEQUENCE [LARGE SCALE GENOMIC DNA]</scope>
    <source>
        <strain evidence="11">Foshan</strain>
    </source>
</reference>
<feature type="domain" description="GDNF/GAS1" evidence="9">
    <location>
        <begin position="311"/>
        <end position="388"/>
    </location>
</feature>
<sequence>MRRRCNGDGALVGHAAARVRRRRRRENYSARRIRQATATTTETTTQSQLRLDSVAPVWTGPVTEANFTTDHPPSGVTINDHWGAGRKFSALLLVAAAGCCCFGTMGPTVVRASEFPERECCDPVYPPLPDPDPIPPGGGPVLPTTTISTSSSGGMGGLGMGGTGGLGGLPGGLEGPEGIVVGAPGGIGHVGVSKNTIGYSGPNIKTAIAILNCILARQLCFEDPSCSAILEIIPRVCGPVPVACSTVTVTKCQAALRTLQAFPFFRPTCLCKEPGIDPDCNYFRDFLFDHPCGFVSKKEKDPYPVDALPTCNHALSVCQQERKCIKLFEDFKLHCKVRENKCRMEDRELCYEAWTNLRLSPMFGCICPNNHMKRRCDKIFSVVNHNPCVVGSDDIEEKEAEMSFIHFQSTCHLAMDACRSDSSCYPAFKTVMMHCDLHRCNRNACMNSLQSFYKGIHDDLSLDIAFCLCRKTPNRHDSCMIAQEKLHPACAQRPPENLSAQESSNGALFSPPPSCHAVAEMCRQEDDCRSRLEVFEQSCAVDSVTKKCAGKTSACRQAMLGILGTPLRTNCACQGSEVQQLYDCLGWQRLLWLNPCVVESQKDFHLKRLAELGLLTTTTTPTTTTMRTTRTTQAPTPPPTKPKPVYRPKPTVAQPIETNYIETPDTRPETLVHKGNELIVRTDLDLHPTELEPRGKSVHSFPEVDHQEEDHEEEDHYRHTNGNNRIPHQRPDEQVLQMLTTEAEIETLPPTTTTTTTTEPTTTPVPIRYCVVQRSQQSDQHIAEGKSRRLYMLDDAECSELCTCGAGETLSLSCHALCVPLAPCRTSLAYYSHAAPAYQAYRGRCLCYSGRFICMRPPPGEYSLPGGIFLLLGYSSTDEALLRPHTNLGVQDAVRALQQYVQQHINNETSCILTLFNITEENIILSIRLPPDSKLSNMELLRLEKDHCTKILETISHQINHQHVEMSAHRLLSIFKMAEVQVVWPEVNRATPGATRGPHSVTLLLALVASSVIPFVRWGSISSLRWSVT</sequence>
<evidence type="ECO:0000256" key="3">
    <source>
        <dbReference type="ARBA" id="ARBA00022475"/>
    </source>
</evidence>
<dbReference type="Pfam" id="PF02351">
    <property type="entry name" value="GDNF"/>
    <property type="match status" value="3"/>
</dbReference>
<dbReference type="EnsemblMetazoa" id="AALFPA23_007609.R10146">
    <property type="protein sequence ID" value="AALFPA23_007609.P10146"/>
    <property type="gene ID" value="AALFPA23_007609"/>
</dbReference>
<evidence type="ECO:0000256" key="7">
    <source>
        <dbReference type="ARBA" id="ARBA00023180"/>
    </source>
</evidence>
<keyword evidence="6" id="KW-0675">Receptor</keyword>
<comment type="similarity">
    <text evidence="2">Belongs to the GDNFR family.</text>
</comment>
<protein>
    <recommendedName>
        <fullName evidence="9">GDNF/GAS1 domain-containing protein</fullName>
    </recommendedName>
</protein>
<keyword evidence="3" id="KW-1003">Cell membrane</keyword>
<evidence type="ECO:0000313" key="10">
    <source>
        <dbReference type="EnsemblMetazoa" id="AALFPA23_007609.P10146"/>
    </source>
</evidence>
<dbReference type="InterPro" id="IPR016017">
    <property type="entry name" value="GDNF/GAS1"/>
</dbReference>
<dbReference type="SMART" id="SM00907">
    <property type="entry name" value="GDNF"/>
    <property type="match status" value="4"/>
</dbReference>
<evidence type="ECO:0000256" key="4">
    <source>
        <dbReference type="ARBA" id="ARBA00022729"/>
    </source>
</evidence>
<dbReference type="InterPro" id="IPR059035">
    <property type="entry name" value="Fn1_3"/>
</dbReference>
<comment type="subcellular location">
    <subcellularLocation>
        <location evidence="1">Cell membrane</location>
    </subcellularLocation>
</comment>
<feature type="compositionally biased region" description="Basic and acidic residues" evidence="8">
    <location>
        <begin position="702"/>
        <end position="718"/>
    </location>
</feature>